<dbReference type="EMBL" id="JATAAI010000004">
    <property type="protein sequence ID" value="KAK1746177.1"/>
    <property type="molecule type" value="Genomic_DNA"/>
</dbReference>
<dbReference type="GO" id="GO:0006888">
    <property type="term" value="P:endoplasmic reticulum to Golgi vesicle-mediated transport"/>
    <property type="evidence" value="ECO:0007669"/>
    <property type="project" value="TreeGrafter"/>
</dbReference>
<dbReference type="EC" id="2.1.1.-" evidence="2"/>
<dbReference type="InterPro" id="IPR006342">
    <property type="entry name" value="FkbM_mtfrase"/>
</dbReference>
<evidence type="ECO:0000259" key="1">
    <source>
        <dbReference type="Pfam" id="PF05050"/>
    </source>
</evidence>
<keyword evidence="2" id="KW-0489">Methyltransferase</keyword>
<dbReference type="AlphaFoldDB" id="A0AAD8YHG5"/>
<dbReference type="PANTHER" id="PTHR34009">
    <property type="entry name" value="PROTEIN STAR"/>
    <property type="match status" value="1"/>
</dbReference>
<dbReference type="SUPFAM" id="SSF53335">
    <property type="entry name" value="S-adenosyl-L-methionine-dependent methyltransferases"/>
    <property type="match status" value="1"/>
</dbReference>
<reference evidence="2" key="1">
    <citation type="submission" date="2023-06" db="EMBL/GenBank/DDBJ databases">
        <title>Survivors Of The Sea: Transcriptome response of Skeletonema marinoi to long-term dormancy.</title>
        <authorList>
            <person name="Pinder M.I.M."/>
            <person name="Kourtchenko O."/>
            <person name="Robertson E.K."/>
            <person name="Larsson T."/>
            <person name="Maumus F."/>
            <person name="Osuna-Cruz C.M."/>
            <person name="Vancaester E."/>
            <person name="Stenow R."/>
            <person name="Vandepoele K."/>
            <person name="Ploug H."/>
            <person name="Bruchert V."/>
            <person name="Godhe A."/>
            <person name="Topel M."/>
        </authorList>
    </citation>
    <scope>NUCLEOTIDE SEQUENCE</scope>
    <source>
        <strain evidence="2">R05AC</strain>
    </source>
</reference>
<evidence type="ECO:0000313" key="3">
    <source>
        <dbReference type="Proteomes" id="UP001224775"/>
    </source>
</evidence>
<dbReference type="GO" id="GO:0008168">
    <property type="term" value="F:methyltransferase activity"/>
    <property type="evidence" value="ECO:0007669"/>
    <property type="project" value="UniProtKB-KW"/>
</dbReference>
<comment type="caution">
    <text evidence="2">The sequence shown here is derived from an EMBL/GenBank/DDBJ whole genome shotgun (WGS) entry which is preliminary data.</text>
</comment>
<evidence type="ECO:0000313" key="2">
    <source>
        <dbReference type="EMBL" id="KAK1746177.1"/>
    </source>
</evidence>
<dbReference type="GO" id="GO:0005794">
    <property type="term" value="C:Golgi apparatus"/>
    <property type="evidence" value="ECO:0007669"/>
    <property type="project" value="TreeGrafter"/>
</dbReference>
<dbReference type="Pfam" id="PF05050">
    <property type="entry name" value="Methyltransf_21"/>
    <property type="match status" value="1"/>
</dbReference>
<organism evidence="2 3">
    <name type="scientific">Skeletonema marinoi</name>
    <dbReference type="NCBI Taxonomy" id="267567"/>
    <lineage>
        <taxon>Eukaryota</taxon>
        <taxon>Sar</taxon>
        <taxon>Stramenopiles</taxon>
        <taxon>Ochrophyta</taxon>
        <taxon>Bacillariophyta</taxon>
        <taxon>Coscinodiscophyceae</taxon>
        <taxon>Thalassiosirophycidae</taxon>
        <taxon>Thalassiosirales</taxon>
        <taxon>Skeletonemataceae</taxon>
        <taxon>Skeletonema</taxon>
        <taxon>Skeletonema marinoi-dohrnii complex</taxon>
    </lineage>
</organism>
<proteinExistence type="predicted"/>
<accession>A0AAD8YHG5</accession>
<sequence>MMHRGRLRHTVLTILISFPFTYMLFLFTHTSSSINTSTSSDALRKSNAPQLSNVQALDQKKVVRKTNAFRCKSKKSIDDGMLMSQSKEDEELLYAYGFDQICGGTYLEMGGLDGRIFSNSYVFHKALDWKGVLVEASPTNYAKMIKERPNEIANVNAGICGEEKDLHWVEAGGAINGFLEFAPETFQQRWWNEEKIKNAKVIKCRTLKNVLNETVGDHFHFDFFSLDIEGAEYDALMSIDFSLVSFGVIFVESDEHNPLKNIAVRTLLTSVGYTFIKDHNRSYWFVNNDFGRIYEDLIH</sequence>
<dbReference type="GO" id="GO:0005886">
    <property type="term" value="C:plasma membrane"/>
    <property type="evidence" value="ECO:0007669"/>
    <property type="project" value="TreeGrafter"/>
</dbReference>
<gene>
    <name evidence="2" type="ORF">QTG54_002784</name>
</gene>
<dbReference type="Proteomes" id="UP001224775">
    <property type="component" value="Unassembled WGS sequence"/>
</dbReference>
<feature type="domain" description="Methyltransferase FkbM" evidence="1">
    <location>
        <begin position="110"/>
        <end position="274"/>
    </location>
</feature>
<dbReference type="InterPro" id="IPR029063">
    <property type="entry name" value="SAM-dependent_MTases_sf"/>
</dbReference>
<name>A0AAD8YHG5_9STRA</name>
<dbReference type="InterPro" id="IPR053202">
    <property type="entry name" value="EGF_Rcpt_Signaling_Reg"/>
</dbReference>
<keyword evidence="2" id="KW-0808">Transferase</keyword>
<dbReference type="GO" id="GO:0005789">
    <property type="term" value="C:endoplasmic reticulum membrane"/>
    <property type="evidence" value="ECO:0007669"/>
    <property type="project" value="TreeGrafter"/>
</dbReference>
<protein>
    <submittedName>
        <fullName evidence="2">FkbM family methyltransferase</fullName>
        <ecNumber evidence="2">2.1.1.-</ecNumber>
    </submittedName>
</protein>
<dbReference type="Gene3D" id="3.40.50.150">
    <property type="entry name" value="Vaccinia Virus protein VP39"/>
    <property type="match status" value="1"/>
</dbReference>
<dbReference type="GO" id="GO:0032259">
    <property type="term" value="P:methylation"/>
    <property type="evidence" value="ECO:0007669"/>
    <property type="project" value="UniProtKB-KW"/>
</dbReference>
<dbReference type="GO" id="GO:0016197">
    <property type="term" value="P:endosomal transport"/>
    <property type="evidence" value="ECO:0007669"/>
    <property type="project" value="TreeGrafter"/>
</dbReference>
<keyword evidence="3" id="KW-1185">Reference proteome</keyword>
<dbReference type="GO" id="GO:0031902">
    <property type="term" value="C:late endosome membrane"/>
    <property type="evidence" value="ECO:0007669"/>
    <property type="project" value="TreeGrafter"/>
</dbReference>
<dbReference type="PANTHER" id="PTHR34009:SF3">
    <property type="entry name" value="METHYLTRANSFERASE FKBM DOMAIN-CONTAINING PROTEIN"/>
    <property type="match status" value="1"/>
</dbReference>